<dbReference type="EMBL" id="EU962631">
    <property type="protein sequence ID" value="ACG34749.1"/>
    <property type="molecule type" value="mRNA"/>
</dbReference>
<dbReference type="AlphaFoldDB" id="B6TCB6"/>
<evidence type="ECO:0000313" key="1">
    <source>
        <dbReference type="EMBL" id="ACG34749.1"/>
    </source>
</evidence>
<proteinExistence type="evidence at transcript level"/>
<reference evidence="1" key="1">
    <citation type="journal article" date="2009" name="Plant Mol. Biol.">
        <title>Insights into corn genes derived from large-scale cDNA sequencing.</title>
        <authorList>
            <person name="Alexandrov N.N."/>
            <person name="Brover V.V."/>
            <person name="Freidin S."/>
            <person name="Troukhan M.E."/>
            <person name="Tatarinova T.V."/>
            <person name="Zhang H."/>
            <person name="Swaller T.J."/>
            <person name="Lu Y.P."/>
            <person name="Bouck J."/>
            <person name="Flavell R.B."/>
            <person name="Feldmann K.A."/>
        </authorList>
    </citation>
    <scope>NUCLEOTIDE SEQUENCE</scope>
</reference>
<accession>B6TCB6</accession>
<protein>
    <submittedName>
        <fullName evidence="1">Uncharacterized protein</fullName>
    </submittedName>
</protein>
<sequence length="97" mass="11549">MLCYAMHCTARHLGEAKFQFRAWSHCQLKKGEPRLQRRYLQELPMPQTTVWNAAIRWPLSRSCLSYTQAHHQHTLVADHSFQQRNFLLPKIPCRFLS</sequence>
<name>B6TCB6_MAIZE</name>
<organism evidence="1">
    <name type="scientific">Zea mays</name>
    <name type="common">Maize</name>
    <dbReference type="NCBI Taxonomy" id="4577"/>
    <lineage>
        <taxon>Eukaryota</taxon>
        <taxon>Viridiplantae</taxon>
        <taxon>Streptophyta</taxon>
        <taxon>Embryophyta</taxon>
        <taxon>Tracheophyta</taxon>
        <taxon>Spermatophyta</taxon>
        <taxon>Magnoliopsida</taxon>
        <taxon>Liliopsida</taxon>
        <taxon>Poales</taxon>
        <taxon>Poaceae</taxon>
        <taxon>PACMAD clade</taxon>
        <taxon>Panicoideae</taxon>
        <taxon>Andropogonodae</taxon>
        <taxon>Andropogoneae</taxon>
        <taxon>Tripsacinae</taxon>
        <taxon>Zea</taxon>
    </lineage>
</organism>